<evidence type="ECO:0000259" key="1">
    <source>
        <dbReference type="Pfam" id="PF17293"/>
    </source>
</evidence>
<dbReference type="Proteomes" id="UP000095517">
    <property type="component" value="Unassembled WGS sequence"/>
</dbReference>
<evidence type="ECO:0000313" key="3">
    <source>
        <dbReference type="Proteomes" id="UP000095517"/>
    </source>
</evidence>
<organism evidence="2 3">
    <name type="scientific">Bacteroides finegoldii</name>
    <dbReference type="NCBI Taxonomy" id="338188"/>
    <lineage>
        <taxon>Bacteria</taxon>
        <taxon>Pseudomonadati</taxon>
        <taxon>Bacteroidota</taxon>
        <taxon>Bacteroidia</taxon>
        <taxon>Bacteroidales</taxon>
        <taxon>Bacteroidaceae</taxon>
        <taxon>Bacteroides</taxon>
    </lineage>
</organism>
<accession>A0A173XM68</accession>
<dbReference type="AlphaFoldDB" id="A0A173XM68"/>
<sequence>MEQIFFDFKLNFNLFDPNTKKATSIYAVVYFKRKQYKINTGVKVYPSQWNKKGNWL</sequence>
<dbReference type="STRING" id="338188.ERS852397_00352"/>
<dbReference type="InterPro" id="IPR035386">
    <property type="entry name" value="Arm-DNA-bind_5"/>
</dbReference>
<dbReference type="Pfam" id="PF17293">
    <property type="entry name" value="Arm-DNA-bind_5"/>
    <property type="match status" value="1"/>
</dbReference>
<gene>
    <name evidence="2" type="ORF">ERS852397_00352</name>
</gene>
<name>A0A173XM68_9BACE</name>
<dbReference type="EMBL" id="CYZH01000002">
    <property type="protein sequence ID" value="CUN51745.1"/>
    <property type="molecule type" value="Genomic_DNA"/>
</dbReference>
<reference evidence="2 3" key="1">
    <citation type="submission" date="2015-09" db="EMBL/GenBank/DDBJ databases">
        <authorList>
            <consortium name="Pathogen Informatics"/>
        </authorList>
    </citation>
    <scope>NUCLEOTIDE SEQUENCE [LARGE SCALE GENOMIC DNA]</scope>
    <source>
        <strain evidence="2 3">2789STDY5608840</strain>
    </source>
</reference>
<dbReference type="RefSeq" id="WP_022276006.1">
    <property type="nucleotide sequence ID" value="NZ_CABIXA010000002.1"/>
</dbReference>
<proteinExistence type="predicted"/>
<evidence type="ECO:0000313" key="2">
    <source>
        <dbReference type="EMBL" id="CUN51745.1"/>
    </source>
</evidence>
<feature type="domain" description="Arm DNA-binding" evidence="1">
    <location>
        <begin position="18"/>
        <end position="52"/>
    </location>
</feature>
<protein>
    <recommendedName>
        <fullName evidence="1">Arm DNA-binding domain-containing protein</fullName>
    </recommendedName>
</protein>